<name>A0A2P2P5N4_RHIMU</name>
<organism evidence="1">
    <name type="scientific">Rhizophora mucronata</name>
    <name type="common">Asiatic mangrove</name>
    <dbReference type="NCBI Taxonomy" id="61149"/>
    <lineage>
        <taxon>Eukaryota</taxon>
        <taxon>Viridiplantae</taxon>
        <taxon>Streptophyta</taxon>
        <taxon>Embryophyta</taxon>
        <taxon>Tracheophyta</taxon>
        <taxon>Spermatophyta</taxon>
        <taxon>Magnoliopsida</taxon>
        <taxon>eudicotyledons</taxon>
        <taxon>Gunneridae</taxon>
        <taxon>Pentapetalae</taxon>
        <taxon>rosids</taxon>
        <taxon>fabids</taxon>
        <taxon>Malpighiales</taxon>
        <taxon>Rhizophoraceae</taxon>
        <taxon>Rhizophora</taxon>
    </lineage>
</organism>
<reference evidence="1" key="1">
    <citation type="submission" date="2018-02" db="EMBL/GenBank/DDBJ databases">
        <title>Rhizophora mucronata_Transcriptome.</title>
        <authorList>
            <person name="Meera S.P."/>
            <person name="Sreeshan A."/>
            <person name="Augustine A."/>
        </authorList>
    </citation>
    <scope>NUCLEOTIDE SEQUENCE</scope>
    <source>
        <tissue evidence="1">Leaf</tissue>
    </source>
</reference>
<sequence length="18" mass="2199">MLRVLTIILFSYFLKELV</sequence>
<evidence type="ECO:0000313" key="1">
    <source>
        <dbReference type="EMBL" id="MBX49989.1"/>
    </source>
</evidence>
<protein>
    <submittedName>
        <fullName evidence="1">Uncharacterized protein</fullName>
    </submittedName>
</protein>
<proteinExistence type="predicted"/>
<dbReference type="EMBL" id="GGEC01069505">
    <property type="protein sequence ID" value="MBX49989.1"/>
    <property type="molecule type" value="Transcribed_RNA"/>
</dbReference>
<dbReference type="AlphaFoldDB" id="A0A2P2P5N4"/>
<accession>A0A2P2P5N4</accession>